<dbReference type="AlphaFoldDB" id="A0A6J4LCY8"/>
<protein>
    <submittedName>
        <fullName evidence="1">Uncharacterized protein</fullName>
    </submittedName>
</protein>
<dbReference type="EMBL" id="CADCTY010000574">
    <property type="protein sequence ID" value="CAA9325636.1"/>
    <property type="molecule type" value="Genomic_DNA"/>
</dbReference>
<evidence type="ECO:0000313" key="1">
    <source>
        <dbReference type="EMBL" id="CAA9325636.1"/>
    </source>
</evidence>
<accession>A0A6J4LCY8</accession>
<organism evidence="1">
    <name type="scientific">uncultured Leptolyngbya sp</name>
    <dbReference type="NCBI Taxonomy" id="332963"/>
    <lineage>
        <taxon>Bacteria</taxon>
        <taxon>Bacillati</taxon>
        <taxon>Cyanobacteriota</taxon>
        <taxon>Cyanophyceae</taxon>
        <taxon>Leptolyngbyales</taxon>
        <taxon>Leptolyngbyaceae</taxon>
        <taxon>Leptolyngbya group</taxon>
        <taxon>Leptolyngbya</taxon>
        <taxon>environmental samples</taxon>
    </lineage>
</organism>
<proteinExistence type="predicted"/>
<name>A0A6J4LCY8_9CYAN</name>
<reference evidence="1" key="1">
    <citation type="submission" date="2020-02" db="EMBL/GenBank/DDBJ databases">
        <authorList>
            <person name="Meier V. D."/>
        </authorList>
    </citation>
    <scope>NUCLEOTIDE SEQUENCE</scope>
    <source>
        <strain evidence="1">AVDCRST_MAG94</strain>
    </source>
</reference>
<gene>
    <name evidence="1" type="ORF">AVDCRST_MAG94-1659</name>
</gene>
<sequence>MLIANELGKSAAPVDVDMFSVVVLKRPVVLLVKGIRLRRSEALQNRHHFA</sequence>